<dbReference type="HAMAP" id="MF_00693">
    <property type="entry name" value="Transcrip_reg_TACO1"/>
    <property type="match status" value="1"/>
</dbReference>
<feature type="domain" description="TACO1/YebC-like second and third" evidence="8">
    <location>
        <begin position="82"/>
        <end position="235"/>
    </location>
</feature>
<organism evidence="10 11">
    <name type="scientific">Candidatus Viadribacter manganicus</name>
    <dbReference type="NCBI Taxonomy" id="1759059"/>
    <lineage>
        <taxon>Bacteria</taxon>
        <taxon>Pseudomonadati</taxon>
        <taxon>Pseudomonadota</taxon>
        <taxon>Alphaproteobacteria</taxon>
        <taxon>Hyphomonadales</taxon>
        <taxon>Hyphomonadaceae</taxon>
        <taxon>Candidatus Viadribacter</taxon>
    </lineage>
</organism>
<dbReference type="InParanoid" id="A0A1B1AG60"/>
<sequence length="248" mass="26576">MAGHSKFANIQHRKGGQDKKRAQMFTKIAREIQAAVKLGGTDPNANPRLFRAMASGRAVNMPKDNIQRAIDKGGGAGAESLDEIRYEGFGPGGIGVIVECLTDNKNRTAGEVRAAFAKNGGNLGESNSVSNSWRKIGEVRYPIAAASEDAMLEAAIEAGADDCTVEGEQHVVTCEMNALAPVSQGLVKKFGDPASAKFVWRTDIAIPIEGDNAETLLKLIDLLDDLDDVQDVYSNEDISEEEMARLAQ</sequence>
<comment type="subcellular location">
    <subcellularLocation>
        <location evidence="6">Cytoplasm</location>
    </subcellularLocation>
</comment>
<name>A0A1B1AG60_9PROT</name>
<keyword evidence="11" id="KW-1185">Reference proteome</keyword>
<dbReference type="FunFam" id="1.10.10.200:FF:000002">
    <property type="entry name" value="Probable transcriptional regulatory protein CLM62_37755"/>
    <property type="match status" value="1"/>
</dbReference>
<protein>
    <recommendedName>
        <fullName evidence="6">Probable transcriptional regulatory protein ATE48_06295</fullName>
    </recommendedName>
</protein>
<dbReference type="InterPro" id="IPR048300">
    <property type="entry name" value="TACO1_YebC-like_2nd/3rd_dom"/>
</dbReference>
<keyword evidence="5 6" id="KW-0804">Transcription</keyword>
<dbReference type="KEGG" id="cbot:ATE48_06295"/>
<dbReference type="GO" id="GO:0006355">
    <property type="term" value="P:regulation of DNA-templated transcription"/>
    <property type="evidence" value="ECO:0007669"/>
    <property type="project" value="UniProtKB-UniRule"/>
</dbReference>
<evidence type="ECO:0000313" key="10">
    <source>
        <dbReference type="EMBL" id="ANP45552.1"/>
    </source>
</evidence>
<evidence type="ECO:0000256" key="5">
    <source>
        <dbReference type="ARBA" id="ARBA00023163"/>
    </source>
</evidence>
<gene>
    <name evidence="10" type="ORF">ATE48_06295</name>
</gene>
<evidence type="ECO:0000313" key="11">
    <source>
        <dbReference type="Proteomes" id="UP000092498"/>
    </source>
</evidence>
<dbReference type="PANTHER" id="PTHR12532">
    <property type="entry name" value="TRANSLATIONAL ACTIVATOR OF CYTOCHROME C OXIDASE 1"/>
    <property type="match status" value="1"/>
</dbReference>
<evidence type="ECO:0000259" key="9">
    <source>
        <dbReference type="Pfam" id="PF20772"/>
    </source>
</evidence>
<dbReference type="NCBIfam" id="NF009044">
    <property type="entry name" value="PRK12378.1"/>
    <property type="match status" value="1"/>
</dbReference>
<dbReference type="Gene3D" id="1.10.10.200">
    <property type="match status" value="1"/>
</dbReference>
<dbReference type="InterPro" id="IPR026564">
    <property type="entry name" value="Transcrip_reg_TACO1-like_dom3"/>
</dbReference>
<dbReference type="InterPro" id="IPR017856">
    <property type="entry name" value="Integrase-like_N"/>
</dbReference>
<dbReference type="Pfam" id="PF20772">
    <property type="entry name" value="TACO1_YebC_N"/>
    <property type="match status" value="1"/>
</dbReference>
<evidence type="ECO:0000256" key="2">
    <source>
        <dbReference type="ARBA" id="ARBA00022490"/>
    </source>
</evidence>
<proteinExistence type="inferred from homology"/>
<reference evidence="10 11" key="1">
    <citation type="submission" date="2015-11" db="EMBL/GenBank/DDBJ databases">
        <title>Whole-Genome Sequence of Candidatus Oderbacter manganicum from the National Park Lower Oder Valley, Germany.</title>
        <authorList>
            <person name="Braun B."/>
            <person name="Liere K."/>
            <person name="Szewzyk U."/>
        </authorList>
    </citation>
    <scope>NUCLEOTIDE SEQUENCE [LARGE SCALE GENOMIC DNA]</scope>
    <source>
        <strain evidence="10 11">OTSz_A_272</strain>
    </source>
</reference>
<accession>A0A1B1AG60</accession>
<dbReference type="SUPFAM" id="SSF75625">
    <property type="entry name" value="YebC-like"/>
    <property type="match status" value="1"/>
</dbReference>
<evidence type="ECO:0000259" key="8">
    <source>
        <dbReference type="Pfam" id="PF01709"/>
    </source>
</evidence>
<dbReference type="EMBL" id="CP013244">
    <property type="protein sequence ID" value="ANP45552.1"/>
    <property type="molecule type" value="Genomic_DNA"/>
</dbReference>
<keyword evidence="4 6" id="KW-0238">DNA-binding</keyword>
<evidence type="ECO:0000256" key="6">
    <source>
        <dbReference type="HAMAP-Rule" id="MF_00693"/>
    </source>
</evidence>
<dbReference type="Gene3D" id="3.30.70.980">
    <property type="match status" value="2"/>
</dbReference>
<feature type="domain" description="TACO1/YebC-like N-terminal" evidence="9">
    <location>
        <begin position="5"/>
        <end position="75"/>
    </location>
</feature>
<evidence type="ECO:0000256" key="3">
    <source>
        <dbReference type="ARBA" id="ARBA00023015"/>
    </source>
</evidence>
<dbReference type="AlphaFoldDB" id="A0A1B1AG60"/>
<dbReference type="InterPro" id="IPR029072">
    <property type="entry name" value="YebC-like"/>
</dbReference>
<dbReference type="GO" id="GO:0005829">
    <property type="term" value="C:cytosol"/>
    <property type="evidence" value="ECO:0007669"/>
    <property type="project" value="TreeGrafter"/>
</dbReference>
<dbReference type="RefSeq" id="WP_066769048.1">
    <property type="nucleotide sequence ID" value="NZ_CP013244.1"/>
</dbReference>
<dbReference type="InterPro" id="IPR049083">
    <property type="entry name" value="TACO1_YebC_N"/>
</dbReference>
<dbReference type="InterPro" id="IPR002876">
    <property type="entry name" value="Transcrip_reg_TACO1-like"/>
</dbReference>
<dbReference type="Pfam" id="PF01709">
    <property type="entry name" value="Transcrip_reg"/>
    <property type="match status" value="1"/>
</dbReference>
<evidence type="ECO:0000256" key="7">
    <source>
        <dbReference type="SAM" id="MobiDB-lite"/>
    </source>
</evidence>
<evidence type="ECO:0000256" key="4">
    <source>
        <dbReference type="ARBA" id="ARBA00023125"/>
    </source>
</evidence>
<dbReference type="Proteomes" id="UP000092498">
    <property type="component" value="Chromosome"/>
</dbReference>
<keyword evidence="2 6" id="KW-0963">Cytoplasm</keyword>
<dbReference type="PANTHER" id="PTHR12532:SF6">
    <property type="entry name" value="TRANSCRIPTIONAL REGULATORY PROTEIN YEBC-RELATED"/>
    <property type="match status" value="1"/>
</dbReference>
<comment type="similarity">
    <text evidence="1 6">Belongs to the TACO1 family.</text>
</comment>
<dbReference type="OrthoDB" id="9781053at2"/>
<dbReference type="STRING" id="1759059.ATE48_06295"/>
<evidence type="ECO:0000256" key="1">
    <source>
        <dbReference type="ARBA" id="ARBA00008724"/>
    </source>
</evidence>
<dbReference type="GO" id="GO:0003677">
    <property type="term" value="F:DNA binding"/>
    <property type="evidence" value="ECO:0007669"/>
    <property type="project" value="UniProtKB-UniRule"/>
</dbReference>
<dbReference type="FunCoup" id="A0A1B1AG60">
    <property type="interactions" value="551"/>
</dbReference>
<dbReference type="NCBIfam" id="TIGR01033">
    <property type="entry name" value="YebC/PmpR family DNA-binding transcriptional regulator"/>
    <property type="match status" value="1"/>
</dbReference>
<keyword evidence="3 6" id="KW-0805">Transcription regulation</keyword>
<feature type="region of interest" description="Disordered" evidence="7">
    <location>
        <begin position="1"/>
        <end position="21"/>
    </location>
</feature>
<dbReference type="NCBIfam" id="NF001030">
    <property type="entry name" value="PRK00110.1"/>
    <property type="match status" value="1"/>
</dbReference>